<keyword evidence="2" id="KW-1185">Reference proteome</keyword>
<organism evidence="1 2">
    <name type="scientific">Populus trichocarpa</name>
    <name type="common">Western balsam poplar</name>
    <name type="synonym">Populus balsamifera subsp. trichocarpa</name>
    <dbReference type="NCBI Taxonomy" id="3694"/>
    <lineage>
        <taxon>Eukaryota</taxon>
        <taxon>Viridiplantae</taxon>
        <taxon>Streptophyta</taxon>
        <taxon>Embryophyta</taxon>
        <taxon>Tracheophyta</taxon>
        <taxon>Spermatophyta</taxon>
        <taxon>Magnoliopsida</taxon>
        <taxon>eudicotyledons</taxon>
        <taxon>Gunneridae</taxon>
        <taxon>Pentapetalae</taxon>
        <taxon>rosids</taxon>
        <taxon>fabids</taxon>
        <taxon>Malpighiales</taxon>
        <taxon>Salicaceae</taxon>
        <taxon>Saliceae</taxon>
        <taxon>Populus</taxon>
    </lineage>
</organism>
<accession>A0ACC0T5D6</accession>
<dbReference type="Proteomes" id="UP000006729">
    <property type="component" value="Chromosome 4"/>
</dbReference>
<name>A0ACC0T5D6_POPTR</name>
<dbReference type="EMBL" id="CM009293">
    <property type="protein sequence ID" value="KAI9396777.1"/>
    <property type="molecule type" value="Genomic_DNA"/>
</dbReference>
<proteinExistence type="predicted"/>
<sequence length="110" mass="11878">MLCIQYCACPRLITLRMLCIQSTVPRDGLASTNSWLICCLLPSIRPRNSFVLAPIAILQKIELAHATFTVPVAALIVPFLAPCMLLGPVPELLASNPPPPPPPCSSFLTQ</sequence>
<evidence type="ECO:0000313" key="1">
    <source>
        <dbReference type="EMBL" id="KAI9396777.1"/>
    </source>
</evidence>
<comment type="caution">
    <text evidence="1">The sequence shown here is derived from an EMBL/GenBank/DDBJ whole genome shotgun (WGS) entry which is preliminary data.</text>
</comment>
<protein>
    <submittedName>
        <fullName evidence="1">Uncharacterized protein</fullName>
    </submittedName>
</protein>
<evidence type="ECO:0000313" key="2">
    <source>
        <dbReference type="Proteomes" id="UP000006729"/>
    </source>
</evidence>
<reference evidence="1 2" key="1">
    <citation type="journal article" date="2006" name="Science">
        <title>The genome of black cottonwood, Populus trichocarpa (Torr. &amp; Gray).</title>
        <authorList>
            <person name="Tuskan G.A."/>
            <person name="Difazio S."/>
            <person name="Jansson S."/>
            <person name="Bohlmann J."/>
            <person name="Grigoriev I."/>
            <person name="Hellsten U."/>
            <person name="Putnam N."/>
            <person name="Ralph S."/>
            <person name="Rombauts S."/>
            <person name="Salamov A."/>
            <person name="Schein J."/>
            <person name="Sterck L."/>
            <person name="Aerts A."/>
            <person name="Bhalerao R.R."/>
            <person name="Bhalerao R.P."/>
            <person name="Blaudez D."/>
            <person name="Boerjan W."/>
            <person name="Brun A."/>
            <person name="Brunner A."/>
            <person name="Busov V."/>
            <person name="Campbell M."/>
            <person name="Carlson J."/>
            <person name="Chalot M."/>
            <person name="Chapman J."/>
            <person name="Chen G.L."/>
            <person name="Cooper D."/>
            <person name="Coutinho P.M."/>
            <person name="Couturier J."/>
            <person name="Covert S."/>
            <person name="Cronk Q."/>
            <person name="Cunningham R."/>
            <person name="Davis J."/>
            <person name="Degroeve S."/>
            <person name="Dejardin A."/>
            <person name="Depamphilis C."/>
            <person name="Detter J."/>
            <person name="Dirks B."/>
            <person name="Dubchak I."/>
            <person name="Duplessis S."/>
            <person name="Ehlting J."/>
            <person name="Ellis B."/>
            <person name="Gendler K."/>
            <person name="Goodstein D."/>
            <person name="Gribskov M."/>
            <person name="Grimwood J."/>
            <person name="Groover A."/>
            <person name="Gunter L."/>
            <person name="Hamberger B."/>
            <person name="Heinze B."/>
            <person name="Helariutta Y."/>
            <person name="Henrissat B."/>
            <person name="Holligan D."/>
            <person name="Holt R."/>
            <person name="Huang W."/>
            <person name="Islam-Faridi N."/>
            <person name="Jones S."/>
            <person name="Jones-Rhoades M."/>
            <person name="Jorgensen R."/>
            <person name="Joshi C."/>
            <person name="Kangasjarvi J."/>
            <person name="Karlsson J."/>
            <person name="Kelleher C."/>
            <person name="Kirkpatrick R."/>
            <person name="Kirst M."/>
            <person name="Kohler A."/>
            <person name="Kalluri U."/>
            <person name="Larimer F."/>
            <person name="Leebens-Mack J."/>
            <person name="Leple J.C."/>
            <person name="Locascio P."/>
            <person name="Lou Y."/>
            <person name="Lucas S."/>
            <person name="Martin F."/>
            <person name="Montanini B."/>
            <person name="Napoli C."/>
            <person name="Nelson D.R."/>
            <person name="Nelson C."/>
            <person name="Nieminen K."/>
            <person name="Nilsson O."/>
            <person name="Pereda V."/>
            <person name="Peter G."/>
            <person name="Philippe R."/>
            <person name="Pilate G."/>
            <person name="Poliakov A."/>
            <person name="Razumovskaya J."/>
            <person name="Richardson P."/>
            <person name="Rinaldi C."/>
            <person name="Ritland K."/>
            <person name="Rouze P."/>
            <person name="Ryaboy D."/>
            <person name="Schmutz J."/>
            <person name="Schrader J."/>
            <person name="Segerman B."/>
            <person name="Shin H."/>
            <person name="Siddiqui A."/>
            <person name="Sterky F."/>
            <person name="Terry A."/>
            <person name="Tsai C.J."/>
            <person name="Uberbacher E."/>
            <person name="Unneberg P."/>
            <person name="Vahala J."/>
            <person name="Wall K."/>
            <person name="Wessler S."/>
            <person name="Yang G."/>
            <person name="Yin T."/>
            <person name="Douglas C."/>
            <person name="Marra M."/>
            <person name="Sandberg G."/>
            <person name="Van de Peer Y."/>
            <person name="Rokhsar D."/>
        </authorList>
    </citation>
    <scope>NUCLEOTIDE SEQUENCE [LARGE SCALE GENOMIC DNA]</scope>
    <source>
        <strain evidence="2">cv. Nisqually</strain>
    </source>
</reference>
<gene>
    <name evidence="1" type="ORF">POPTR_004G182966v4</name>
</gene>